<feature type="transmembrane region" description="Helical" evidence="5">
    <location>
        <begin position="299"/>
        <end position="322"/>
    </location>
</feature>
<gene>
    <name evidence="6" type="ORF">A2196_05670</name>
</gene>
<accession>A0A1F5H9Z4</accession>
<dbReference type="PANTHER" id="PTHR43424:SF1">
    <property type="entry name" value="LOCUS PUTATIVE PROTEIN 1-RELATED"/>
    <property type="match status" value="1"/>
</dbReference>
<dbReference type="Proteomes" id="UP000176751">
    <property type="component" value="Unassembled WGS sequence"/>
</dbReference>
<protein>
    <submittedName>
        <fullName evidence="6">Uncharacterized protein</fullName>
    </submittedName>
</protein>
<dbReference type="GO" id="GO:0016020">
    <property type="term" value="C:membrane"/>
    <property type="evidence" value="ECO:0007669"/>
    <property type="project" value="UniProtKB-SubCell"/>
</dbReference>
<dbReference type="Pfam" id="PF01943">
    <property type="entry name" value="Polysacc_synt"/>
    <property type="match status" value="1"/>
</dbReference>
<feature type="transmembrane region" description="Helical" evidence="5">
    <location>
        <begin position="363"/>
        <end position="381"/>
    </location>
</feature>
<feature type="transmembrane region" description="Helical" evidence="5">
    <location>
        <begin position="85"/>
        <end position="104"/>
    </location>
</feature>
<name>A0A1F5H9Z4_9BACT</name>
<keyword evidence="2 5" id="KW-0812">Transmembrane</keyword>
<sequence>MFKKVIYNTGAQIFGKAITAATTLLITVLIGRALGEAGYGDFTKIFVFVGYFYTLGDFGINTIYIKLANEKNNLVLLRSLIGLRLFGTVFLALTAILVSFLIPYNPETGIGFSPVVKFGIILASLTIVTQGLFTTTNAFFQRILRYDLSTIAAIFGSLVVLAGTIVTFMTRGGLYGYAISYVFGGLTFILIASYLIFQRTKTFILPKFSLSDAKTFLSKSWPVGLALLFNLIYFRVDVFILASTRSSSEVGLYGLAYQFFEASLAIPIFFANALYPILAGLYHRDLNQFKKQVSVWLKLLTLFSLLLVFGLVVASFLIPIIYQGGFAGSVKALQILAVGIPFFFISALLWHVLIIFDKQKYLIIVYGAGALFNVLANLIFIPQFGYLAASVITVVSEALITLLLWLAIMKARRSKNV</sequence>
<feature type="transmembrane region" description="Helical" evidence="5">
    <location>
        <begin position="148"/>
        <end position="168"/>
    </location>
</feature>
<evidence type="ECO:0000313" key="6">
    <source>
        <dbReference type="EMBL" id="OGE00994.1"/>
    </source>
</evidence>
<dbReference type="PANTHER" id="PTHR43424">
    <property type="entry name" value="LOCUS PUTATIVE PROTEIN 1-RELATED"/>
    <property type="match status" value="1"/>
</dbReference>
<organism evidence="6 7">
    <name type="scientific">Candidatus Curtissbacteria bacterium RIFOXYA1_FULL_41_14</name>
    <dbReference type="NCBI Taxonomy" id="1797737"/>
    <lineage>
        <taxon>Bacteria</taxon>
        <taxon>Candidatus Curtissiibacteriota</taxon>
    </lineage>
</organism>
<feature type="transmembrane region" description="Helical" evidence="5">
    <location>
        <begin position="216"/>
        <end position="236"/>
    </location>
</feature>
<comment type="subcellular location">
    <subcellularLocation>
        <location evidence="1">Membrane</location>
        <topology evidence="1">Multi-pass membrane protein</topology>
    </subcellularLocation>
</comment>
<dbReference type="CDD" id="cd13128">
    <property type="entry name" value="MATE_Wzx_like"/>
    <property type="match status" value="1"/>
</dbReference>
<evidence type="ECO:0000256" key="3">
    <source>
        <dbReference type="ARBA" id="ARBA00022989"/>
    </source>
</evidence>
<feature type="transmembrane region" description="Helical" evidence="5">
    <location>
        <begin position="174"/>
        <end position="196"/>
    </location>
</feature>
<evidence type="ECO:0000256" key="4">
    <source>
        <dbReference type="ARBA" id="ARBA00023136"/>
    </source>
</evidence>
<evidence type="ECO:0000256" key="2">
    <source>
        <dbReference type="ARBA" id="ARBA00022692"/>
    </source>
</evidence>
<dbReference type="InterPro" id="IPR052556">
    <property type="entry name" value="PolySynth_Transporter"/>
</dbReference>
<evidence type="ECO:0000256" key="5">
    <source>
        <dbReference type="SAM" id="Phobius"/>
    </source>
</evidence>
<keyword evidence="3 5" id="KW-1133">Transmembrane helix</keyword>
<proteinExistence type="predicted"/>
<dbReference type="InterPro" id="IPR002797">
    <property type="entry name" value="Polysacc_synth"/>
</dbReference>
<evidence type="ECO:0000313" key="7">
    <source>
        <dbReference type="Proteomes" id="UP000176751"/>
    </source>
</evidence>
<dbReference type="STRING" id="1797737.A2196_05670"/>
<feature type="transmembrane region" description="Helical" evidence="5">
    <location>
        <begin position="256"/>
        <end position="278"/>
    </location>
</feature>
<reference evidence="6 7" key="1">
    <citation type="journal article" date="2016" name="Nat. Commun.">
        <title>Thousands of microbial genomes shed light on interconnected biogeochemical processes in an aquifer system.</title>
        <authorList>
            <person name="Anantharaman K."/>
            <person name="Brown C.T."/>
            <person name="Hug L.A."/>
            <person name="Sharon I."/>
            <person name="Castelle C.J."/>
            <person name="Probst A.J."/>
            <person name="Thomas B.C."/>
            <person name="Singh A."/>
            <person name="Wilkins M.J."/>
            <person name="Karaoz U."/>
            <person name="Brodie E.L."/>
            <person name="Williams K.H."/>
            <person name="Hubbard S.S."/>
            <person name="Banfield J.F."/>
        </authorList>
    </citation>
    <scope>NUCLEOTIDE SEQUENCE [LARGE SCALE GENOMIC DNA]</scope>
</reference>
<feature type="transmembrane region" description="Helical" evidence="5">
    <location>
        <begin position="387"/>
        <end position="408"/>
    </location>
</feature>
<evidence type="ECO:0000256" key="1">
    <source>
        <dbReference type="ARBA" id="ARBA00004141"/>
    </source>
</evidence>
<feature type="transmembrane region" description="Helical" evidence="5">
    <location>
        <begin position="116"/>
        <end position="136"/>
    </location>
</feature>
<dbReference type="AlphaFoldDB" id="A0A1F5H9Z4"/>
<feature type="transmembrane region" description="Helical" evidence="5">
    <location>
        <begin position="45"/>
        <end position="64"/>
    </location>
</feature>
<keyword evidence="4 5" id="KW-0472">Membrane</keyword>
<dbReference type="EMBL" id="MFCA01000030">
    <property type="protein sequence ID" value="OGE00994.1"/>
    <property type="molecule type" value="Genomic_DNA"/>
</dbReference>
<comment type="caution">
    <text evidence="6">The sequence shown here is derived from an EMBL/GenBank/DDBJ whole genome shotgun (WGS) entry which is preliminary data.</text>
</comment>
<feature type="transmembrane region" description="Helical" evidence="5">
    <location>
        <begin position="334"/>
        <end position="356"/>
    </location>
</feature>